<sequence>MSAIPGDPTDVSPRLEESFPACSRVGIELDSVLAELSPARSCETQRH</sequence>
<accession>A0A017T5X4</accession>
<name>A0A017T5X4_9BACT</name>
<keyword evidence="2" id="KW-1185">Reference proteome</keyword>
<evidence type="ECO:0000313" key="1">
    <source>
        <dbReference type="EMBL" id="EYF04599.1"/>
    </source>
</evidence>
<gene>
    <name evidence="1" type="ORF">CAP_4275</name>
</gene>
<dbReference type="Proteomes" id="UP000019678">
    <property type="component" value="Unassembled WGS sequence"/>
</dbReference>
<comment type="caution">
    <text evidence="1">The sequence shown here is derived from an EMBL/GenBank/DDBJ whole genome shotgun (WGS) entry which is preliminary data.</text>
</comment>
<reference evidence="1 2" key="1">
    <citation type="submission" date="2013-05" db="EMBL/GenBank/DDBJ databases">
        <title>Genome assembly of Chondromyces apiculatus DSM 436.</title>
        <authorList>
            <person name="Sharma G."/>
            <person name="Khatri I."/>
            <person name="Kaur C."/>
            <person name="Mayilraj S."/>
            <person name="Subramanian S."/>
        </authorList>
    </citation>
    <scope>NUCLEOTIDE SEQUENCE [LARGE SCALE GENOMIC DNA]</scope>
    <source>
        <strain evidence="1 2">DSM 436</strain>
    </source>
</reference>
<dbReference type="EMBL" id="ASRX01000031">
    <property type="protein sequence ID" value="EYF04599.1"/>
    <property type="molecule type" value="Genomic_DNA"/>
</dbReference>
<protein>
    <submittedName>
        <fullName evidence="1">Uncharacterized protein</fullName>
    </submittedName>
</protein>
<evidence type="ECO:0000313" key="2">
    <source>
        <dbReference type="Proteomes" id="UP000019678"/>
    </source>
</evidence>
<proteinExistence type="predicted"/>
<organism evidence="1 2">
    <name type="scientific">Chondromyces apiculatus DSM 436</name>
    <dbReference type="NCBI Taxonomy" id="1192034"/>
    <lineage>
        <taxon>Bacteria</taxon>
        <taxon>Pseudomonadati</taxon>
        <taxon>Myxococcota</taxon>
        <taxon>Polyangia</taxon>
        <taxon>Polyangiales</taxon>
        <taxon>Polyangiaceae</taxon>
        <taxon>Chondromyces</taxon>
    </lineage>
</organism>
<dbReference type="AlphaFoldDB" id="A0A017T5X4"/>